<dbReference type="SUPFAM" id="SSF55418">
    <property type="entry name" value="eIF4e-like"/>
    <property type="match status" value="1"/>
</dbReference>
<dbReference type="GO" id="GO:0003743">
    <property type="term" value="F:translation initiation factor activity"/>
    <property type="evidence" value="ECO:0007669"/>
    <property type="project" value="InterPro"/>
</dbReference>
<dbReference type="Gene3D" id="3.30.760.10">
    <property type="entry name" value="RNA Cap, Translation Initiation Factor Eif4e"/>
    <property type="match status" value="1"/>
</dbReference>
<dbReference type="Pfam" id="PF01652">
    <property type="entry name" value="IF4E"/>
    <property type="match status" value="1"/>
</dbReference>
<dbReference type="InterPro" id="IPR023398">
    <property type="entry name" value="TIF_eIF4e-like"/>
</dbReference>
<dbReference type="PANTHER" id="PTHR11960">
    <property type="entry name" value="EUKARYOTIC TRANSLATION INITIATION FACTOR 4E RELATED"/>
    <property type="match status" value="1"/>
</dbReference>
<sequence length="160" mass="18940">MAIVNEYKLSNKWNFYIHLQDEDDWSFTSYHNIHTIDNVEQAVLLSDEINFDLIKKTMIFIMKNDVKPMWEDPENKQGGGFSFKVHNKNIEYVWKKLFFMLIGNTLSKEHEYINGISVSPKKSFCIVKVWMKDCKHINPIILANIEYMDKVGCLFKKHVS</sequence>
<name>A0A6C0JPW3_9ZZZZ</name>
<proteinExistence type="predicted"/>
<organism evidence="1">
    <name type="scientific">viral metagenome</name>
    <dbReference type="NCBI Taxonomy" id="1070528"/>
    <lineage>
        <taxon>unclassified sequences</taxon>
        <taxon>metagenomes</taxon>
        <taxon>organismal metagenomes</taxon>
    </lineage>
</organism>
<dbReference type="InterPro" id="IPR001040">
    <property type="entry name" value="TIF_eIF_4E"/>
</dbReference>
<dbReference type="EMBL" id="MN740418">
    <property type="protein sequence ID" value="QHU05744.1"/>
    <property type="molecule type" value="Genomic_DNA"/>
</dbReference>
<dbReference type="AlphaFoldDB" id="A0A6C0JPW3"/>
<protein>
    <submittedName>
        <fullName evidence="1">Uncharacterized protein</fullName>
    </submittedName>
</protein>
<reference evidence="1" key="1">
    <citation type="journal article" date="2020" name="Nature">
        <title>Giant virus diversity and host interactions through global metagenomics.</title>
        <authorList>
            <person name="Schulz F."/>
            <person name="Roux S."/>
            <person name="Paez-Espino D."/>
            <person name="Jungbluth S."/>
            <person name="Walsh D.A."/>
            <person name="Denef V.J."/>
            <person name="McMahon K.D."/>
            <person name="Konstantinidis K.T."/>
            <person name="Eloe-Fadrosh E.A."/>
            <person name="Kyrpides N.C."/>
            <person name="Woyke T."/>
        </authorList>
    </citation>
    <scope>NUCLEOTIDE SEQUENCE</scope>
    <source>
        <strain evidence="1">GVMAG-M-3300027736-24</strain>
    </source>
</reference>
<evidence type="ECO:0000313" key="1">
    <source>
        <dbReference type="EMBL" id="QHU05744.1"/>
    </source>
</evidence>
<dbReference type="GO" id="GO:0000340">
    <property type="term" value="F:RNA 7-methylguanosine cap binding"/>
    <property type="evidence" value="ECO:0007669"/>
    <property type="project" value="TreeGrafter"/>
</dbReference>
<accession>A0A6C0JPW3</accession>
<dbReference type="GO" id="GO:0016281">
    <property type="term" value="C:eukaryotic translation initiation factor 4F complex"/>
    <property type="evidence" value="ECO:0007669"/>
    <property type="project" value="TreeGrafter"/>
</dbReference>